<evidence type="ECO:0000256" key="1">
    <source>
        <dbReference type="SAM" id="MobiDB-lite"/>
    </source>
</evidence>
<dbReference type="RefSeq" id="XP_033684572.1">
    <property type="nucleotide sequence ID" value="XM_033822042.1"/>
</dbReference>
<gene>
    <name evidence="2" type="ORF">BU26DRAFT_320170</name>
</gene>
<reference evidence="2" key="1">
    <citation type="journal article" date="2020" name="Stud. Mycol.">
        <title>101 Dothideomycetes genomes: a test case for predicting lifestyles and emergence of pathogens.</title>
        <authorList>
            <person name="Haridas S."/>
            <person name="Albert R."/>
            <person name="Binder M."/>
            <person name="Bloem J."/>
            <person name="Labutti K."/>
            <person name="Salamov A."/>
            <person name="Andreopoulos B."/>
            <person name="Baker S."/>
            <person name="Barry K."/>
            <person name="Bills G."/>
            <person name="Bluhm B."/>
            <person name="Cannon C."/>
            <person name="Castanera R."/>
            <person name="Culley D."/>
            <person name="Daum C."/>
            <person name="Ezra D."/>
            <person name="Gonzalez J."/>
            <person name="Henrissat B."/>
            <person name="Kuo A."/>
            <person name="Liang C."/>
            <person name="Lipzen A."/>
            <person name="Lutzoni F."/>
            <person name="Magnuson J."/>
            <person name="Mondo S."/>
            <person name="Nolan M."/>
            <person name="Ohm R."/>
            <person name="Pangilinan J."/>
            <person name="Park H.-J."/>
            <person name="Ramirez L."/>
            <person name="Alfaro M."/>
            <person name="Sun H."/>
            <person name="Tritt A."/>
            <person name="Yoshinaga Y."/>
            <person name="Zwiers L.-H."/>
            <person name="Turgeon B."/>
            <person name="Goodwin S."/>
            <person name="Spatafora J."/>
            <person name="Crous P."/>
            <person name="Grigoriev I."/>
        </authorList>
    </citation>
    <scope>NUCLEOTIDE SEQUENCE</scope>
    <source>
        <strain evidence="2">CBS 122368</strain>
    </source>
</reference>
<accession>A0A6A6IHQ6</accession>
<feature type="compositionally biased region" description="Basic residues" evidence="1">
    <location>
        <begin position="76"/>
        <end position="92"/>
    </location>
</feature>
<evidence type="ECO:0000313" key="2">
    <source>
        <dbReference type="EMBL" id="KAF2249568.1"/>
    </source>
</evidence>
<dbReference type="GeneID" id="54575372"/>
<feature type="compositionally biased region" description="Polar residues" evidence="1">
    <location>
        <begin position="14"/>
        <end position="26"/>
    </location>
</feature>
<keyword evidence="3" id="KW-1185">Reference proteome</keyword>
<organism evidence="2 3">
    <name type="scientific">Trematosphaeria pertusa</name>
    <dbReference type="NCBI Taxonomy" id="390896"/>
    <lineage>
        <taxon>Eukaryota</taxon>
        <taxon>Fungi</taxon>
        <taxon>Dikarya</taxon>
        <taxon>Ascomycota</taxon>
        <taxon>Pezizomycotina</taxon>
        <taxon>Dothideomycetes</taxon>
        <taxon>Pleosporomycetidae</taxon>
        <taxon>Pleosporales</taxon>
        <taxon>Massarineae</taxon>
        <taxon>Trematosphaeriaceae</taxon>
        <taxon>Trematosphaeria</taxon>
    </lineage>
</organism>
<feature type="region of interest" description="Disordered" evidence="1">
    <location>
        <begin position="12"/>
        <end position="93"/>
    </location>
</feature>
<dbReference type="Proteomes" id="UP000800094">
    <property type="component" value="Unassembled WGS sequence"/>
</dbReference>
<protein>
    <submittedName>
        <fullName evidence="2">Uncharacterized protein</fullName>
    </submittedName>
</protein>
<dbReference type="EMBL" id="ML987195">
    <property type="protein sequence ID" value="KAF2249568.1"/>
    <property type="molecule type" value="Genomic_DNA"/>
</dbReference>
<sequence>MPICVGRKVYSHFAPTNTPPVKNTLPSAFPPHQKPRTPPCHRPITKPAQTKPLNQYKPPPAEQEDANPNASYSSIHRPRHQSANHIPHTHSTSKKDSIFYTLYAEGVGIIKRIGGLVHWRKGSAG</sequence>
<dbReference type="AlphaFoldDB" id="A0A6A6IHQ6"/>
<evidence type="ECO:0000313" key="3">
    <source>
        <dbReference type="Proteomes" id="UP000800094"/>
    </source>
</evidence>
<name>A0A6A6IHQ6_9PLEO</name>
<proteinExistence type="predicted"/>